<feature type="compositionally biased region" description="Polar residues" evidence="2">
    <location>
        <begin position="255"/>
        <end position="280"/>
    </location>
</feature>
<accession>A0AAN9B7Y1</accession>
<dbReference type="InterPro" id="IPR013087">
    <property type="entry name" value="Znf_C2H2_type"/>
</dbReference>
<feature type="region of interest" description="Disordered" evidence="2">
    <location>
        <begin position="1294"/>
        <end position="1332"/>
    </location>
</feature>
<proteinExistence type="predicted"/>
<dbReference type="Gene3D" id="3.30.710.10">
    <property type="entry name" value="Potassium Channel Kv1.1, Chain A"/>
    <property type="match status" value="1"/>
</dbReference>
<dbReference type="PROSITE" id="PS50097">
    <property type="entry name" value="BTB"/>
    <property type="match status" value="1"/>
</dbReference>
<feature type="compositionally biased region" description="Basic and acidic residues" evidence="2">
    <location>
        <begin position="1114"/>
        <end position="1125"/>
    </location>
</feature>
<feature type="compositionally biased region" description="Polar residues" evidence="2">
    <location>
        <begin position="406"/>
        <end position="427"/>
    </location>
</feature>
<feature type="compositionally biased region" description="Low complexity" evidence="2">
    <location>
        <begin position="42"/>
        <end position="65"/>
    </location>
</feature>
<feature type="region of interest" description="Disordered" evidence="2">
    <location>
        <begin position="249"/>
        <end position="337"/>
    </location>
</feature>
<feature type="compositionally biased region" description="Low complexity" evidence="2">
    <location>
        <begin position="1053"/>
        <end position="1068"/>
    </location>
</feature>
<feature type="domain" description="BTB" evidence="3">
    <location>
        <begin position="716"/>
        <end position="787"/>
    </location>
</feature>
<feature type="region of interest" description="Disordered" evidence="2">
    <location>
        <begin position="42"/>
        <end position="82"/>
    </location>
</feature>
<dbReference type="InterPro" id="IPR011333">
    <property type="entry name" value="SKP1/BTB/POZ_sf"/>
</dbReference>
<organism evidence="4 5">
    <name type="scientific">Littorina saxatilis</name>
    <dbReference type="NCBI Taxonomy" id="31220"/>
    <lineage>
        <taxon>Eukaryota</taxon>
        <taxon>Metazoa</taxon>
        <taxon>Spiralia</taxon>
        <taxon>Lophotrochozoa</taxon>
        <taxon>Mollusca</taxon>
        <taxon>Gastropoda</taxon>
        <taxon>Caenogastropoda</taxon>
        <taxon>Littorinimorpha</taxon>
        <taxon>Littorinoidea</taxon>
        <taxon>Littorinidae</taxon>
        <taxon>Littorina</taxon>
    </lineage>
</organism>
<evidence type="ECO:0000256" key="1">
    <source>
        <dbReference type="SAM" id="Coils"/>
    </source>
</evidence>
<evidence type="ECO:0000313" key="4">
    <source>
        <dbReference type="EMBL" id="KAK7099564.1"/>
    </source>
</evidence>
<dbReference type="EMBL" id="JBAMIC010000012">
    <property type="protein sequence ID" value="KAK7099564.1"/>
    <property type="molecule type" value="Genomic_DNA"/>
</dbReference>
<evidence type="ECO:0000256" key="2">
    <source>
        <dbReference type="SAM" id="MobiDB-lite"/>
    </source>
</evidence>
<feature type="region of interest" description="Disordered" evidence="2">
    <location>
        <begin position="106"/>
        <end position="138"/>
    </location>
</feature>
<feature type="region of interest" description="Disordered" evidence="2">
    <location>
        <begin position="161"/>
        <end position="227"/>
    </location>
</feature>
<feature type="compositionally biased region" description="Gly residues" evidence="2">
    <location>
        <begin position="118"/>
        <end position="132"/>
    </location>
</feature>
<feature type="compositionally biased region" description="Low complexity" evidence="2">
    <location>
        <begin position="553"/>
        <end position="566"/>
    </location>
</feature>
<dbReference type="CDD" id="cd18186">
    <property type="entry name" value="BTB_POZ_ZBTB_KLHL-like"/>
    <property type="match status" value="1"/>
</dbReference>
<dbReference type="Pfam" id="PF00651">
    <property type="entry name" value="BTB"/>
    <property type="match status" value="1"/>
</dbReference>
<feature type="compositionally biased region" description="Basic residues" evidence="2">
    <location>
        <begin position="1303"/>
        <end position="1313"/>
    </location>
</feature>
<dbReference type="InterPro" id="IPR000210">
    <property type="entry name" value="BTB/POZ_dom"/>
</dbReference>
<reference evidence="4 5" key="1">
    <citation type="submission" date="2024-02" db="EMBL/GenBank/DDBJ databases">
        <title>Chromosome-scale genome assembly of the rough periwinkle Littorina saxatilis.</title>
        <authorList>
            <person name="De Jode A."/>
            <person name="Faria R."/>
            <person name="Formenti G."/>
            <person name="Sims Y."/>
            <person name="Smith T.P."/>
            <person name="Tracey A."/>
            <person name="Wood J.M.D."/>
            <person name="Zagrodzka Z.B."/>
            <person name="Johannesson K."/>
            <person name="Butlin R.K."/>
            <person name="Leder E.H."/>
        </authorList>
    </citation>
    <scope>NUCLEOTIDE SEQUENCE [LARGE SCALE GENOMIC DNA]</scope>
    <source>
        <strain evidence="4">Snail1</strain>
        <tissue evidence="4">Muscle</tissue>
    </source>
</reference>
<evidence type="ECO:0000313" key="5">
    <source>
        <dbReference type="Proteomes" id="UP001374579"/>
    </source>
</evidence>
<dbReference type="PROSITE" id="PS00028">
    <property type="entry name" value="ZINC_FINGER_C2H2_1"/>
    <property type="match status" value="1"/>
</dbReference>
<feature type="region of interest" description="Disordered" evidence="2">
    <location>
        <begin position="1028"/>
        <end position="1144"/>
    </location>
</feature>
<feature type="coiled-coil region" evidence="1">
    <location>
        <begin position="1332"/>
        <end position="1359"/>
    </location>
</feature>
<comment type="caution">
    <text evidence="4">The sequence shown here is derived from an EMBL/GenBank/DDBJ whole genome shotgun (WGS) entry which is preliminary data.</text>
</comment>
<evidence type="ECO:0000259" key="3">
    <source>
        <dbReference type="PROSITE" id="PS50097"/>
    </source>
</evidence>
<feature type="region of interest" description="Disordered" evidence="2">
    <location>
        <begin position="544"/>
        <end position="586"/>
    </location>
</feature>
<gene>
    <name evidence="4" type="ORF">V1264_003689</name>
</gene>
<protein>
    <recommendedName>
        <fullName evidence="3">BTB domain-containing protein</fullName>
    </recommendedName>
</protein>
<feature type="region of interest" description="Disordered" evidence="2">
    <location>
        <begin position="406"/>
        <end position="439"/>
    </location>
</feature>
<name>A0AAN9B7Y1_9CAEN</name>
<dbReference type="SUPFAM" id="SSF54695">
    <property type="entry name" value="POZ domain"/>
    <property type="match status" value="1"/>
</dbReference>
<keyword evidence="1" id="KW-0175">Coiled coil</keyword>
<dbReference type="SMART" id="SM00225">
    <property type="entry name" value="BTB"/>
    <property type="match status" value="1"/>
</dbReference>
<dbReference type="Proteomes" id="UP001374579">
    <property type="component" value="Unassembled WGS sequence"/>
</dbReference>
<feature type="region of interest" description="Disordered" evidence="2">
    <location>
        <begin position="1170"/>
        <end position="1195"/>
    </location>
</feature>
<sequence length="1514" mass="160100">MDSDDGGPFALGQPLPDGSGYPASSGGLAGQYHMWVAAASSGAPASTTTTPTNSSNNTNTPSLPTHFSPVSPSGHGMYSDHLSLHPAQSSVDVLSVRLAQGDYNHTTSADRLGEDGYHGAGGQGEGYHGAGGSDSSARHQANYHDHLMSQDRHVAVDTYHHMSASSSSSSGQQQDRLTQGDYHSSHQGERLGAMDYHSGQQGDTLGAMDYHSGQQGDRLAQGDYHSAQQSTRLGQADYHLDQPADRLAQSDYHAAQQQSRLGQSEYHSGQQSDRLTQSDYHVSPQPDRLGQLDYHSSGQSERLTGLSKQDYHALGGNRLGQQTGQYHSGQTGDRGLAAQPDYHATQVELDAVGMHADFERRHLDVSMLPKDLVDSGQRGSAMDYLTSSRDYLASCLGLPRELDLSVGQTVSPPQRSAPSDLASSSHGLDTATLPRDFSPYSQRDLDRAMMSASDVVVGQLGEGGGRTSGGAAPSVGLHPQDLAGINMAAAPRDLVDMTSFTRASSGHDDMGRGRDVLHRPRDVQRALEDLGSLDGGTVSVDLTLNAGSGSKPSSRTYTTSRMTSSSAKRQNAATSQPTEIRTQNPLPVVPANGNGNAGVGFFPLPGTRDALSVLASEQQMGSASGGGVSSRHGGSADFSRQPTNELSRLRRELTAPYPDLSVHHSMLASSAAVPVATFKSAVEPLFNAHGDQLICNDALTSSRERLYEMMKQQQFCDAVIATTLHSIKVHKAVLCSASAYLCGVLSQTCMGKSGGRILTVQFKADIPASSLSAFIDFIYQGRIKLSLKGARDLNVMARCLHMESLKKTSEEMLMAMGLSNDLDLNIPELLLLETLVDKFDKACTASFPVPTPPPPSCDVGVATDSAFLNPPSVHEACQTDPAPVSCSCGGTSSGAIDLRSGGGSLRLGGLGILSLAVGCGGQGDVASVASSASSDTRVATTPAAVAKPHHKKHLASQASRVKAEADIALAATISLASSPSAVTFSSLTSPALTATAQGAVTFSSLTSPALTATAQGAESVLRVETDARCSSVPARSPTPTHRGVVGKARKRTSTPTSALSPSLPTHPSSQPPLPGQTARAIHHSYGTRAASRTPTRLVDPGTFPQLHGVSKSGHISESERVKQEAGDNGGDAQSQMAKHRGRTKKGRIAAALSEAFVKSSQAAEDFRALQGNGDDSERLCDPQTDGSRVSPSVLPHSMEGVATTCTAPSTTTALTEAKRSAPRAYRKRLIQSVVSSQSILARKQSLEDGGGGGGSVTWQHDVKEELGGHSHASTGGQGVGEGEEHWAAHTEHLREALHSPFTAKRKKKGKARRMLLSSQSNNGGVRVRAPPKKRAKMELEFEKLMREEMEEEDEEEEAAAIAGGIIQALEQGEAASSKGVEGSGQQQTATAGRRIKMPWTKPGKRPRWIKKDKLSSLLIELNQKAGSVTQSDCAYFCRLCDNQFLLPKRCLSHVMTTHKVPEAEVIDSILLRQRHDGETHAEETGVSENLVSWPPSLVQCSLTFNQTIAQISDL</sequence>
<feature type="compositionally biased region" description="Polar residues" evidence="2">
    <location>
        <begin position="567"/>
        <end position="585"/>
    </location>
</feature>
<keyword evidence="5" id="KW-1185">Reference proteome</keyword>
<feature type="region of interest" description="Disordered" evidence="2">
    <location>
        <begin position="1"/>
        <end position="26"/>
    </location>
</feature>
<feature type="compositionally biased region" description="Polar residues" evidence="2">
    <location>
        <begin position="319"/>
        <end position="331"/>
    </location>
</feature>
<feature type="region of interest" description="Disordered" evidence="2">
    <location>
        <begin position="616"/>
        <end position="644"/>
    </location>
</feature>